<dbReference type="InterPro" id="IPR011009">
    <property type="entry name" value="Kinase-like_dom_sf"/>
</dbReference>
<accession>A0A7J6XVG7</accession>
<reference evidence="2 3" key="1">
    <citation type="journal article" date="2019" name="Genome Biol. Evol.">
        <title>Nanopore Sequencing Significantly Improves Genome Assembly of the Protozoan Parasite Trypanosoma cruzi.</title>
        <authorList>
            <person name="Diaz-Viraque F."/>
            <person name="Pita S."/>
            <person name="Greif G."/>
            <person name="de Souza R.C.M."/>
            <person name="Iraola G."/>
            <person name="Robello C."/>
        </authorList>
    </citation>
    <scope>NUCLEOTIDE SEQUENCE [LARGE SCALE GENOMIC DNA]</scope>
    <source>
        <strain evidence="2 3">Berenice</strain>
    </source>
</reference>
<protein>
    <submittedName>
        <fullName evidence="2">Uncharacterized protein</fullName>
    </submittedName>
</protein>
<evidence type="ECO:0000313" key="2">
    <source>
        <dbReference type="EMBL" id="KAF5218397.1"/>
    </source>
</evidence>
<feature type="compositionally biased region" description="Basic and acidic residues" evidence="1">
    <location>
        <begin position="68"/>
        <end position="77"/>
    </location>
</feature>
<evidence type="ECO:0000313" key="3">
    <source>
        <dbReference type="Proteomes" id="UP000583944"/>
    </source>
</evidence>
<proteinExistence type="predicted"/>
<feature type="region of interest" description="Disordered" evidence="1">
    <location>
        <begin position="64"/>
        <end position="84"/>
    </location>
</feature>
<organism evidence="2 3">
    <name type="scientific">Trypanosoma cruzi</name>
    <dbReference type="NCBI Taxonomy" id="5693"/>
    <lineage>
        <taxon>Eukaryota</taxon>
        <taxon>Discoba</taxon>
        <taxon>Euglenozoa</taxon>
        <taxon>Kinetoplastea</taxon>
        <taxon>Metakinetoplastina</taxon>
        <taxon>Trypanosomatida</taxon>
        <taxon>Trypanosomatidae</taxon>
        <taxon>Trypanosoma</taxon>
        <taxon>Schizotrypanum</taxon>
    </lineage>
</organism>
<dbReference type="SUPFAM" id="SSF56112">
    <property type="entry name" value="Protein kinase-like (PK-like)"/>
    <property type="match status" value="1"/>
</dbReference>
<comment type="caution">
    <text evidence="2">The sequence shown here is derived from an EMBL/GenBank/DDBJ whole genome shotgun (WGS) entry which is preliminary data.</text>
</comment>
<dbReference type="VEuPathDB" id="TriTrypDB:ECC02_008703"/>
<dbReference type="AlphaFoldDB" id="A0A7J6XVG7"/>
<dbReference type="Proteomes" id="UP000583944">
    <property type="component" value="Unassembled WGS sequence"/>
</dbReference>
<dbReference type="VEuPathDB" id="TriTrypDB:BCY84_11678"/>
<sequence length="936" mass="105051">MTRHAQVTAAHHMVVLQPKTQPTSQDSSHRRAATRRFAPWRAANAAGESEHELDAELSCGPSYGVSRSHQENVERSPRQPSSALFFSPIGKRTALQRRDFVTGGVASTTASAVFCSRRRLHELGVSVSEENVMAAGDFVSLLDEVVVPAKYAVRLHDVEGRMLVVHGDASVEASPIAPYLDRSSVNDGKYFYMKPLLERPALFSSSHLWNTGTSDGAGVAVPLWRQYTVAVALYIALADAGYCDRALPFLSIQWINWRRLLRHQMHLRIELMKNDVTRELLQTCYKHLHHSRDIKEEEEEEERKVPVALHLPLSTKGVLRRPCGAKGELPSLSTQPFTDAEVFQLFYLQLVFRAVYDIRFPGMMAEAEGNPLRSDLVGAVNSGVQPLAFEHPTLPDHWLLFPPRSRVLHLVSLEEAIVPHYTSPQTILDTTRQRLFGATPLLPCQGQLGREVVMKWAVHRVIQSPQEAFIALEELFKFFEDPYGIKRRFIWQASVAPRTYRCGMASLTRLHENNVELSKFFYSLKKFDGAVPRGILPLAAEKTQVDTGIKEDGIVQLWRQYLQEGSIALFYGNTDAIEIIRFLGSGGSSLVYEGRLGPQSLPVAVKCLILPKGMDHETYVKESLTNVAFFVLFNQMERCGILGGTHIYEFVVSDTPPKGMPEEDVLTCSRGAHVNSGTKLCYVVTQLMDGVIGRFVTEEEDAFDPCYDTIVNTPLCDGEVFQFLYTQLVARALFDYIILDFMLHGQLRGDNVGYAFVSRDEGGTPGRPSYDGIIMMFQTPKDASPRYLRFPAGISDSRELRPLRFIRFIDLGQGKQPTTERLSQRGLIGETVVDSCITDDGLGRYWPLDRIYSKYIDTVGTLARTAVEWGANLCVDSPQAAEAALEELFELYAPMYGVATPKSEELARHAVFEWTPLTVRELRRQSVYRGKDDDSN</sequence>
<name>A0A7J6XVG7_TRYCR</name>
<gene>
    <name evidence="2" type="ORF">ECC02_008703</name>
</gene>
<feature type="region of interest" description="Disordered" evidence="1">
    <location>
        <begin position="1"/>
        <end position="33"/>
    </location>
</feature>
<evidence type="ECO:0000256" key="1">
    <source>
        <dbReference type="SAM" id="MobiDB-lite"/>
    </source>
</evidence>
<dbReference type="EMBL" id="JABDHM010000098">
    <property type="protein sequence ID" value="KAF5218397.1"/>
    <property type="molecule type" value="Genomic_DNA"/>
</dbReference>